<name>A0A7W3ZD71_9PSEU</name>
<organism evidence="3 4">
    <name type="scientific">Amycolatopsis dendrobii</name>
    <dbReference type="NCBI Taxonomy" id="2760662"/>
    <lineage>
        <taxon>Bacteria</taxon>
        <taxon>Bacillati</taxon>
        <taxon>Actinomycetota</taxon>
        <taxon>Actinomycetes</taxon>
        <taxon>Pseudonocardiales</taxon>
        <taxon>Pseudonocardiaceae</taxon>
        <taxon>Amycolatopsis</taxon>
    </lineage>
</organism>
<dbReference type="RefSeq" id="WP_182893997.1">
    <property type="nucleotide sequence ID" value="NZ_JACGZW010000010.1"/>
</dbReference>
<evidence type="ECO:0000256" key="2">
    <source>
        <dbReference type="SAM" id="SignalP"/>
    </source>
</evidence>
<dbReference type="EMBL" id="JACGZW010000010">
    <property type="protein sequence ID" value="MBB1157110.1"/>
    <property type="molecule type" value="Genomic_DNA"/>
</dbReference>
<accession>A0A7W3ZD71</accession>
<reference evidence="3 4" key="1">
    <citation type="submission" date="2020-08" db="EMBL/GenBank/DDBJ databases">
        <title>Amycolatopsis sp. nov. DR6-1 isolated from Dendrobium heterocarpum.</title>
        <authorList>
            <person name="Tedsree N."/>
            <person name="Kuncharoen N."/>
            <person name="Likhitwitayawuid K."/>
            <person name="Tanasupawat S."/>
        </authorList>
    </citation>
    <scope>NUCLEOTIDE SEQUENCE [LARGE SCALE GENOMIC DNA]</scope>
    <source>
        <strain evidence="3 4">DR6-1</strain>
    </source>
</reference>
<dbReference type="Proteomes" id="UP000526734">
    <property type="component" value="Unassembled WGS sequence"/>
</dbReference>
<comment type="caution">
    <text evidence="3">The sequence shown here is derived from an EMBL/GenBank/DDBJ whole genome shotgun (WGS) entry which is preliminary data.</text>
</comment>
<proteinExistence type="predicted"/>
<evidence type="ECO:0000313" key="4">
    <source>
        <dbReference type="Proteomes" id="UP000526734"/>
    </source>
</evidence>
<feature type="compositionally biased region" description="Low complexity" evidence="1">
    <location>
        <begin position="34"/>
        <end position="49"/>
    </location>
</feature>
<protein>
    <submittedName>
        <fullName evidence="3">DUF3558 domain-containing protein</fullName>
    </submittedName>
</protein>
<feature type="signal peptide" evidence="2">
    <location>
        <begin position="1"/>
        <end position="25"/>
    </location>
</feature>
<evidence type="ECO:0000256" key="1">
    <source>
        <dbReference type="SAM" id="MobiDB-lite"/>
    </source>
</evidence>
<dbReference type="Pfam" id="PF12079">
    <property type="entry name" value="DUF3558"/>
    <property type="match status" value="1"/>
</dbReference>
<gene>
    <name evidence="3" type="ORF">H4281_28530</name>
</gene>
<feature type="region of interest" description="Disordered" evidence="1">
    <location>
        <begin position="30"/>
        <end position="61"/>
    </location>
</feature>
<dbReference type="InterPro" id="IPR024520">
    <property type="entry name" value="DUF3558"/>
</dbReference>
<dbReference type="AlphaFoldDB" id="A0A7W3ZD71"/>
<sequence>MPHRTVRLATAAVAAIGLLAASACGGDIDGTGGTAQPPGSAGSSAPADGSGSGPKVPSPLPTKDLIANPCSVLNASEAEQVGLKYPGEKSTGVLNGCRWTSSGSNLNFVNDTPIEQNKRGISDIYDQKAKQAYFEPTAVNGYPAVFAGAEDSRANGICTLWVGVTDQLAVSVLPNISMGSNKKDPCGIAKKFATAMIGHLQGAS</sequence>
<evidence type="ECO:0000313" key="3">
    <source>
        <dbReference type="EMBL" id="MBB1157110.1"/>
    </source>
</evidence>
<keyword evidence="2" id="KW-0732">Signal</keyword>
<keyword evidence="4" id="KW-1185">Reference proteome</keyword>
<feature type="chain" id="PRO_5038798543" evidence="2">
    <location>
        <begin position="26"/>
        <end position="204"/>
    </location>
</feature>
<dbReference type="PROSITE" id="PS51257">
    <property type="entry name" value="PROKAR_LIPOPROTEIN"/>
    <property type="match status" value="1"/>
</dbReference>